<accession>A0A1F7KAS8</accession>
<feature type="transmembrane region" description="Helical" evidence="5">
    <location>
        <begin position="100"/>
        <end position="121"/>
    </location>
</feature>
<evidence type="ECO:0000256" key="2">
    <source>
        <dbReference type="ARBA" id="ARBA00022692"/>
    </source>
</evidence>
<comment type="subcellular location">
    <subcellularLocation>
        <location evidence="1">Membrane</location>
        <topology evidence="1">Multi-pass membrane protein</topology>
    </subcellularLocation>
</comment>
<gene>
    <name evidence="7" type="ORF">A2209_04750</name>
</gene>
<feature type="transmembrane region" description="Helical" evidence="5">
    <location>
        <begin position="187"/>
        <end position="205"/>
    </location>
</feature>
<feature type="transmembrane region" description="Helical" evidence="5">
    <location>
        <begin position="390"/>
        <end position="409"/>
    </location>
</feature>
<keyword evidence="4 5" id="KW-0472">Membrane</keyword>
<evidence type="ECO:0000256" key="1">
    <source>
        <dbReference type="ARBA" id="ARBA00004141"/>
    </source>
</evidence>
<dbReference type="AlphaFoldDB" id="A0A1F7KAS8"/>
<organism evidence="7 8">
    <name type="scientific">Candidatus Roizmanbacteria bacterium RIFOXYA1_FULL_41_12</name>
    <dbReference type="NCBI Taxonomy" id="1802082"/>
    <lineage>
        <taxon>Bacteria</taxon>
        <taxon>Candidatus Roizmaniibacteriota</taxon>
    </lineage>
</organism>
<comment type="caution">
    <text evidence="7">The sequence shown here is derived from an EMBL/GenBank/DDBJ whole genome shotgun (WGS) entry which is preliminary data.</text>
</comment>
<feature type="transmembrane region" description="Helical" evidence="5">
    <location>
        <begin position="30"/>
        <end position="48"/>
    </location>
</feature>
<dbReference type="PANTHER" id="PTHR37422:SF13">
    <property type="entry name" value="LIPOPOLYSACCHARIDE BIOSYNTHESIS PROTEIN PA4999-RELATED"/>
    <property type="match status" value="1"/>
</dbReference>
<evidence type="ECO:0000313" key="7">
    <source>
        <dbReference type="EMBL" id="OGK64970.1"/>
    </source>
</evidence>
<dbReference type="GO" id="GO:0016020">
    <property type="term" value="C:membrane"/>
    <property type="evidence" value="ECO:0007669"/>
    <property type="project" value="UniProtKB-SubCell"/>
</dbReference>
<dbReference type="EMBL" id="MGBG01000013">
    <property type="protein sequence ID" value="OGK64970.1"/>
    <property type="molecule type" value="Genomic_DNA"/>
</dbReference>
<dbReference type="PANTHER" id="PTHR37422">
    <property type="entry name" value="TEICHURONIC ACID BIOSYNTHESIS PROTEIN TUAE"/>
    <property type="match status" value="1"/>
</dbReference>
<dbReference type="SUPFAM" id="SSF48452">
    <property type="entry name" value="TPR-like"/>
    <property type="match status" value="1"/>
</dbReference>
<evidence type="ECO:0000313" key="8">
    <source>
        <dbReference type="Proteomes" id="UP000178450"/>
    </source>
</evidence>
<feature type="transmembrane region" description="Helical" evidence="5">
    <location>
        <begin position="68"/>
        <end position="88"/>
    </location>
</feature>
<proteinExistence type="predicted"/>
<keyword evidence="2 5" id="KW-0812">Transmembrane</keyword>
<dbReference type="Gene3D" id="1.25.40.10">
    <property type="entry name" value="Tetratricopeptide repeat domain"/>
    <property type="match status" value="1"/>
</dbReference>
<feature type="domain" description="O-antigen ligase-related" evidence="6">
    <location>
        <begin position="225"/>
        <end position="398"/>
    </location>
</feature>
<feature type="transmembrane region" description="Helical" evidence="5">
    <location>
        <begin position="217"/>
        <end position="236"/>
    </location>
</feature>
<dbReference type="InterPro" id="IPR051533">
    <property type="entry name" value="WaaL-like"/>
</dbReference>
<feature type="transmembrane region" description="Helical" evidence="5">
    <location>
        <begin position="271"/>
        <end position="291"/>
    </location>
</feature>
<feature type="transmembrane region" description="Helical" evidence="5">
    <location>
        <begin position="242"/>
        <end position="259"/>
    </location>
</feature>
<reference evidence="7 8" key="1">
    <citation type="journal article" date="2016" name="Nat. Commun.">
        <title>Thousands of microbial genomes shed light on interconnected biogeochemical processes in an aquifer system.</title>
        <authorList>
            <person name="Anantharaman K."/>
            <person name="Brown C.T."/>
            <person name="Hug L.A."/>
            <person name="Sharon I."/>
            <person name="Castelle C.J."/>
            <person name="Probst A.J."/>
            <person name="Thomas B.C."/>
            <person name="Singh A."/>
            <person name="Wilkins M.J."/>
            <person name="Karaoz U."/>
            <person name="Brodie E.L."/>
            <person name="Williams K.H."/>
            <person name="Hubbard S.S."/>
            <person name="Banfield J.F."/>
        </authorList>
    </citation>
    <scope>NUCLEOTIDE SEQUENCE [LARGE SCALE GENOMIC DNA]</scope>
</reference>
<feature type="transmembrane region" description="Helical" evidence="5">
    <location>
        <begin position="486"/>
        <end position="504"/>
    </location>
</feature>
<name>A0A1F7KAS8_9BACT</name>
<dbReference type="InterPro" id="IPR011990">
    <property type="entry name" value="TPR-like_helical_dom_sf"/>
</dbReference>
<keyword evidence="3 5" id="KW-1133">Transmembrane helix</keyword>
<dbReference type="InterPro" id="IPR007016">
    <property type="entry name" value="O-antigen_ligase-rel_domated"/>
</dbReference>
<evidence type="ECO:0000259" key="6">
    <source>
        <dbReference type="Pfam" id="PF04932"/>
    </source>
</evidence>
<sequence length="678" mass="77893">MGNFVFYILCALVMVVPLIFSPRSLELFEFPKLLIIYFGASLLAPLLIFKQQKLVKLIFNRKSGNSNLIWAAILLFLLSQALSTLFSIDQHVSFFGYYSRFNGGLLSLLSYLIIMLSAWFFLNSQRVTQLLKIILGTGLIVALWGLPSHFGYDFICLIVMGRLGTACWSSDFIPELRMFSTLGQPNWFATYLLVLIFIVLYFFITGQSQLDKKVKQYSPFVYSLMFLLFSVELVWTNSKSGILTYIILVPLYLIANFFNKKEKLKSWLRQSYFLPLAIIVLVLFSALWPVAKQLTQSLVPSPNAKPTQNLTQPLPNTQAINITPSSKIRMIVWEGALKLGQKYPWFGTGVETFAYAYNFTRPMAHNLTSEWNFVYNKAHNELLNYLATSGYFGLVSYLLMFLVFVVLGIQAWKDPLLKNFGLFYLASLLAIFMMNFFGFSTTATNLLFYLLPALLLVYQREKTNLNQSVSLNTQRSLTRELSFGQLALYFVWLLFSFVYLLNYFSADYNYARAKEYKQTQDFTNAYIYGQKALDLRKEPVYLDQQAGVAANLAALQQIQKNNPQAQEFSRLAVEYNNLSITMSPKNVLYYKTRAKVFYVLSMSYIDKPELSNNYFNKALQALEKARALAPTDPIIPYTQAGLFMQTEPEKASDLLRKTIDLKPDYQEARELLKQLQIN</sequence>
<dbReference type="Pfam" id="PF04932">
    <property type="entry name" value="Wzy_C"/>
    <property type="match status" value="1"/>
</dbReference>
<feature type="transmembrane region" description="Helical" evidence="5">
    <location>
        <begin position="133"/>
        <end position="152"/>
    </location>
</feature>
<evidence type="ECO:0000256" key="4">
    <source>
        <dbReference type="ARBA" id="ARBA00023136"/>
    </source>
</evidence>
<feature type="transmembrane region" description="Helical" evidence="5">
    <location>
        <begin position="421"/>
        <end position="451"/>
    </location>
</feature>
<feature type="transmembrane region" description="Helical" evidence="5">
    <location>
        <begin position="5"/>
        <end position="24"/>
    </location>
</feature>
<protein>
    <recommendedName>
        <fullName evidence="6">O-antigen ligase-related domain-containing protein</fullName>
    </recommendedName>
</protein>
<evidence type="ECO:0000256" key="3">
    <source>
        <dbReference type="ARBA" id="ARBA00022989"/>
    </source>
</evidence>
<evidence type="ECO:0000256" key="5">
    <source>
        <dbReference type="SAM" id="Phobius"/>
    </source>
</evidence>
<dbReference type="Proteomes" id="UP000178450">
    <property type="component" value="Unassembled WGS sequence"/>
</dbReference>